<evidence type="ECO:0008006" key="2">
    <source>
        <dbReference type="Google" id="ProtNLM"/>
    </source>
</evidence>
<organism evidence="1">
    <name type="scientific">marine metagenome</name>
    <dbReference type="NCBI Taxonomy" id="408172"/>
    <lineage>
        <taxon>unclassified sequences</taxon>
        <taxon>metagenomes</taxon>
        <taxon>ecological metagenomes</taxon>
    </lineage>
</organism>
<name>A0A381PQY3_9ZZZZ</name>
<proteinExistence type="predicted"/>
<reference evidence="1" key="1">
    <citation type="submission" date="2018-05" db="EMBL/GenBank/DDBJ databases">
        <authorList>
            <person name="Lanie J.A."/>
            <person name="Ng W.-L."/>
            <person name="Kazmierczak K.M."/>
            <person name="Andrzejewski T.M."/>
            <person name="Davidsen T.M."/>
            <person name="Wayne K.J."/>
            <person name="Tettelin H."/>
            <person name="Glass J.I."/>
            <person name="Rusch D."/>
            <person name="Podicherti R."/>
            <person name="Tsui H.-C.T."/>
            <person name="Winkler M.E."/>
        </authorList>
    </citation>
    <scope>NUCLEOTIDE SEQUENCE</scope>
</reference>
<accession>A0A381PQY3</accession>
<sequence>MKTEYFAKLIIGALYADPHWLEQAKMQMRGQNWIIQQQSVEFQFDKTDYYAREMGPELKRCFLSIEGLQSLESAFDWKLKTLEIETRLSLDGKRRINLDPGYLDFHRVVLLSGKEGPQKIYLRDGIWADLVLLKNKGGFRELAWTFADLKDGCYNDFFMQVRAEYKAEIKLNKEHHQS</sequence>
<evidence type="ECO:0000313" key="1">
    <source>
        <dbReference type="EMBL" id="SUZ69465.1"/>
    </source>
</evidence>
<dbReference type="Pfam" id="PF14385">
    <property type="entry name" value="DUF4416"/>
    <property type="match status" value="1"/>
</dbReference>
<gene>
    <name evidence="1" type="ORF">METZ01_LOCUS22319</name>
</gene>
<protein>
    <recommendedName>
        <fullName evidence="2">DUF4416 domain-containing protein</fullName>
    </recommendedName>
</protein>
<dbReference type="EMBL" id="UINC01001062">
    <property type="protein sequence ID" value="SUZ69465.1"/>
    <property type="molecule type" value="Genomic_DNA"/>
</dbReference>
<dbReference type="InterPro" id="IPR025529">
    <property type="entry name" value="DUF4416"/>
</dbReference>
<dbReference type="AlphaFoldDB" id="A0A381PQY3"/>